<name>A0AAE1MYJ5_9FABA</name>
<dbReference type="Proteomes" id="UP001293593">
    <property type="component" value="Unassembled WGS sequence"/>
</dbReference>
<comment type="function">
    <text evidence="6">Transcriptional repressor that regulates multiple aspects of plant growth and development.</text>
</comment>
<organism evidence="9 10">
    <name type="scientific">Acacia crassicarpa</name>
    <name type="common">northern wattle</name>
    <dbReference type="NCBI Taxonomy" id="499986"/>
    <lineage>
        <taxon>Eukaryota</taxon>
        <taxon>Viridiplantae</taxon>
        <taxon>Streptophyta</taxon>
        <taxon>Embryophyta</taxon>
        <taxon>Tracheophyta</taxon>
        <taxon>Spermatophyta</taxon>
        <taxon>Magnoliopsida</taxon>
        <taxon>eudicotyledons</taxon>
        <taxon>Gunneridae</taxon>
        <taxon>Pentapetalae</taxon>
        <taxon>rosids</taxon>
        <taxon>fabids</taxon>
        <taxon>Fabales</taxon>
        <taxon>Fabaceae</taxon>
        <taxon>Caesalpinioideae</taxon>
        <taxon>mimosoid clade</taxon>
        <taxon>Acacieae</taxon>
        <taxon>Acacia</taxon>
    </lineage>
</organism>
<evidence type="ECO:0000256" key="6">
    <source>
        <dbReference type="RuleBase" id="RU367028"/>
    </source>
</evidence>
<dbReference type="PANTHER" id="PTHR33057">
    <property type="entry name" value="TRANSCRIPTION REPRESSOR OFP7-RELATED"/>
    <property type="match status" value="1"/>
</dbReference>
<accession>A0AAE1MYJ5</accession>
<keyword evidence="2 6" id="KW-0678">Repressor</keyword>
<evidence type="ECO:0000313" key="9">
    <source>
        <dbReference type="EMBL" id="KAK4279491.1"/>
    </source>
</evidence>
<dbReference type="NCBIfam" id="TIGR01568">
    <property type="entry name" value="A_thal_3678"/>
    <property type="match status" value="1"/>
</dbReference>
<evidence type="ECO:0000256" key="4">
    <source>
        <dbReference type="ARBA" id="ARBA00023163"/>
    </source>
</evidence>
<evidence type="ECO:0000256" key="2">
    <source>
        <dbReference type="ARBA" id="ARBA00022491"/>
    </source>
</evidence>
<evidence type="ECO:0000256" key="1">
    <source>
        <dbReference type="ARBA" id="ARBA00004123"/>
    </source>
</evidence>
<dbReference type="InterPro" id="IPR006458">
    <property type="entry name" value="Ovate_C"/>
</dbReference>
<dbReference type="EMBL" id="JAWXYG010000002">
    <property type="protein sequence ID" value="KAK4279491.1"/>
    <property type="molecule type" value="Genomic_DNA"/>
</dbReference>
<evidence type="ECO:0000313" key="10">
    <source>
        <dbReference type="Proteomes" id="UP001293593"/>
    </source>
</evidence>
<dbReference type="GO" id="GO:0045892">
    <property type="term" value="P:negative regulation of DNA-templated transcription"/>
    <property type="evidence" value="ECO:0007669"/>
    <property type="project" value="UniProtKB-UniRule"/>
</dbReference>
<protein>
    <recommendedName>
        <fullName evidence="6">Transcription repressor</fullName>
    </recommendedName>
    <alternativeName>
        <fullName evidence="6">Ovate family protein</fullName>
    </alternativeName>
</protein>
<keyword evidence="10" id="KW-1185">Reference proteome</keyword>
<sequence length="231" mass="26007">MGKKPQILPSLFRAPPRKLPWQFFPPCSFSPKTLSFRATAAAGEDIFRTVNSVYFDPVETPDPWFTTSSESAASFTTEDDVDRDTSTEESVEMVVRGVRSSERLFFDPDDTKSILEQAKAGMGFPFKESEFLAMESEDPYGDFRRSMEEMVESHGVRDWEGLEELLGWYLKVNGKNNHAFIVEAFVDLLVSLSKKKNPVSPSSTSNYFTAISSFSSSSSSLRDEVDDDDDH</sequence>
<keyword evidence="3 6" id="KW-0805">Transcription regulation</keyword>
<comment type="subcellular location">
    <subcellularLocation>
        <location evidence="1 6">Nucleus</location>
    </subcellularLocation>
</comment>
<evidence type="ECO:0000256" key="7">
    <source>
        <dbReference type="SAM" id="MobiDB-lite"/>
    </source>
</evidence>
<proteinExistence type="predicted"/>
<dbReference type="PANTHER" id="PTHR33057:SF26">
    <property type="entry name" value="TRANSCRIPTION REPRESSOR OFP13"/>
    <property type="match status" value="1"/>
</dbReference>
<keyword evidence="4 6" id="KW-0804">Transcription</keyword>
<dbReference type="InterPro" id="IPR038933">
    <property type="entry name" value="Ovate"/>
</dbReference>
<dbReference type="GO" id="GO:0005634">
    <property type="term" value="C:nucleus"/>
    <property type="evidence" value="ECO:0007669"/>
    <property type="project" value="UniProtKB-SubCell"/>
</dbReference>
<evidence type="ECO:0000259" key="8">
    <source>
        <dbReference type="PROSITE" id="PS51754"/>
    </source>
</evidence>
<dbReference type="PROSITE" id="PS51754">
    <property type="entry name" value="OVATE"/>
    <property type="match status" value="1"/>
</dbReference>
<keyword evidence="5 6" id="KW-0539">Nucleus</keyword>
<gene>
    <name evidence="9" type="ORF">QN277_011267</name>
</gene>
<feature type="region of interest" description="Disordered" evidence="7">
    <location>
        <begin position="65"/>
        <end position="88"/>
    </location>
</feature>
<comment type="caution">
    <text evidence="9">The sequence shown here is derived from an EMBL/GenBank/DDBJ whole genome shotgun (WGS) entry which is preliminary data.</text>
</comment>
<feature type="compositionally biased region" description="Low complexity" evidence="7">
    <location>
        <begin position="65"/>
        <end position="76"/>
    </location>
</feature>
<evidence type="ECO:0000256" key="5">
    <source>
        <dbReference type="ARBA" id="ARBA00023242"/>
    </source>
</evidence>
<dbReference type="Pfam" id="PF04844">
    <property type="entry name" value="Ovate"/>
    <property type="match status" value="1"/>
</dbReference>
<feature type="compositionally biased region" description="Acidic residues" evidence="7">
    <location>
        <begin position="77"/>
        <end position="88"/>
    </location>
</feature>
<reference evidence="9" key="1">
    <citation type="submission" date="2023-10" db="EMBL/GenBank/DDBJ databases">
        <title>Chromosome-level genome of the transformable northern wattle, Acacia crassicarpa.</title>
        <authorList>
            <person name="Massaro I."/>
            <person name="Sinha N.R."/>
            <person name="Poethig S."/>
            <person name="Leichty A.R."/>
        </authorList>
    </citation>
    <scope>NUCLEOTIDE SEQUENCE</scope>
    <source>
        <strain evidence="9">Acra3RX</strain>
        <tissue evidence="9">Leaf</tissue>
    </source>
</reference>
<dbReference type="AlphaFoldDB" id="A0AAE1MYJ5"/>
<feature type="domain" description="OVATE" evidence="8">
    <location>
        <begin position="132"/>
        <end position="191"/>
    </location>
</feature>
<evidence type="ECO:0000256" key="3">
    <source>
        <dbReference type="ARBA" id="ARBA00023015"/>
    </source>
</evidence>